<evidence type="ECO:0000256" key="5">
    <source>
        <dbReference type="ARBA" id="ARBA00022989"/>
    </source>
</evidence>
<dbReference type="PANTHER" id="PTHR30012">
    <property type="entry name" value="GENERAL SECRETION PATHWAY PROTEIN"/>
    <property type="match status" value="1"/>
</dbReference>
<feature type="transmembrane region" description="Helical" evidence="7">
    <location>
        <begin position="168"/>
        <end position="186"/>
    </location>
</feature>
<feature type="transmembrane region" description="Helical" evidence="7">
    <location>
        <begin position="377"/>
        <end position="397"/>
    </location>
</feature>
<dbReference type="PRINTS" id="PR00812">
    <property type="entry name" value="BCTERIALGSPF"/>
</dbReference>
<reference evidence="10" key="1">
    <citation type="submission" date="2015-11" db="EMBL/GenBank/DDBJ databases">
        <title>Draft Genome Sequence of the Radioresistant Bacterium Deinococcus grandis, Isolated from Freshwater Fish in Japan.</title>
        <authorList>
            <person name="Satoh K."/>
            <person name="Onodera T."/>
            <person name="Omoso K."/>
            <person name="Takeda-Yano K."/>
            <person name="Katayama T."/>
            <person name="Oono Y."/>
            <person name="Narumi I."/>
        </authorList>
    </citation>
    <scope>NUCLEOTIDE SEQUENCE [LARGE SCALE GENOMIC DNA]</scope>
    <source>
        <strain evidence="10">ATCC 43672</strain>
    </source>
</reference>
<dbReference type="OrthoDB" id="9805682at2"/>
<keyword evidence="4 7" id="KW-0812">Transmembrane</keyword>
<evidence type="ECO:0000259" key="8">
    <source>
        <dbReference type="Pfam" id="PF00482"/>
    </source>
</evidence>
<dbReference type="EMBL" id="BCMS01000003">
    <property type="protein sequence ID" value="GAQ23542.1"/>
    <property type="molecule type" value="Genomic_DNA"/>
</dbReference>
<dbReference type="InterPro" id="IPR018076">
    <property type="entry name" value="T2SS_GspF_dom"/>
</dbReference>
<dbReference type="Pfam" id="PF00482">
    <property type="entry name" value="T2SSF"/>
    <property type="match status" value="2"/>
</dbReference>
<dbReference type="RefSeq" id="WP_058979507.1">
    <property type="nucleotide sequence ID" value="NZ_BCMS01000003.1"/>
</dbReference>
<evidence type="ECO:0000256" key="2">
    <source>
        <dbReference type="ARBA" id="ARBA00005745"/>
    </source>
</evidence>
<proteinExistence type="inferred from homology"/>
<name>A0A100HMR3_9DEIO</name>
<evidence type="ECO:0000256" key="3">
    <source>
        <dbReference type="ARBA" id="ARBA00022475"/>
    </source>
</evidence>
<dbReference type="AlphaFoldDB" id="A0A100HMR3"/>
<comment type="subcellular location">
    <subcellularLocation>
        <location evidence="1">Cell membrane</location>
        <topology evidence="1">Multi-pass membrane protein</topology>
    </subcellularLocation>
</comment>
<evidence type="ECO:0000256" key="6">
    <source>
        <dbReference type="ARBA" id="ARBA00023136"/>
    </source>
</evidence>
<gene>
    <name evidence="9" type="ORF">DEIGR_310061</name>
</gene>
<feature type="domain" description="Type II secretion system protein GspF" evidence="8">
    <location>
        <begin position="275"/>
        <end position="396"/>
    </location>
</feature>
<organism evidence="9 10">
    <name type="scientific">Deinococcus grandis</name>
    <dbReference type="NCBI Taxonomy" id="57498"/>
    <lineage>
        <taxon>Bacteria</taxon>
        <taxon>Thermotogati</taxon>
        <taxon>Deinococcota</taxon>
        <taxon>Deinococci</taxon>
        <taxon>Deinococcales</taxon>
        <taxon>Deinococcaceae</taxon>
        <taxon>Deinococcus</taxon>
    </lineage>
</organism>
<evidence type="ECO:0000256" key="7">
    <source>
        <dbReference type="SAM" id="Phobius"/>
    </source>
</evidence>
<feature type="transmembrane region" description="Helical" evidence="7">
    <location>
        <begin position="222"/>
        <end position="241"/>
    </location>
</feature>
<keyword evidence="3" id="KW-1003">Cell membrane</keyword>
<protein>
    <submittedName>
        <fullName evidence="9">Fimbrial assembly protein PilC-like protein</fullName>
    </submittedName>
</protein>
<keyword evidence="6 7" id="KW-0472">Membrane</keyword>
<dbReference type="Gene3D" id="1.20.81.30">
    <property type="entry name" value="Type II secretion system (T2SS), domain F"/>
    <property type="match status" value="2"/>
</dbReference>
<dbReference type="Proteomes" id="UP000056209">
    <property type="component" value="Unassembled WGS sequence"/>
</dbReference>
<dbReference type="InterPro" id="IPR003004">
    <property type="entry name" value="GspF/PilC"/>
</dbReference>
<evidence type="ECO:0000313" key="9">
    <source>
        <dbReference type="EMBL" id="GAQ23542.1"/>
    </source>
</evidence>
<evidence type="ECO:0000256" key="1">
    <source>
        <dbReference type="ARBA" id="ARBA00004651"/>
    </source>
</evidence>
<evidence type="ECO:0000256" key="4">
    <source>
        <dbReference type="ARBA" id="ARBA00022692"/>
    </source>
</evidence>
<dbReference type="InterPro" id="IPR042094">
    <property type="entry name" value="T2SS_GspF_sf"/>
</dbReference>
<comment type="similarity">
    <text evidence="2">Belongs to the GSP F family.</text>
</comment>
<dbReference type="GO" id="GO:0005886">
    <property type="term" value="C:plasma membrane"/>
    <property type="evidence" value="ECO:0007669"/>
    <property type="project" value="UniProtKB-SubCell"/>
</dbReference>
<evidence type="ECO:0000313" key="10">
    <source>
        <dbReference type="Proteomes" id="UP000056209"/>
    </source>
</evidence>
<dbReference type="PANTHER" id="PTHR30012:SF0">
    <property type="entry name" value="TYPE II SECRETION SYSTEM PROTEIN F-RELATED"/>
    <property type="match status" value="1"/>
</dbReference>
<sequence length="408" mass="45108">MRTWNYKGFDARGAERKGKIVAATEEEAQKMVTGMGVQVTSITRNQDITMPWENRPPSLKDRAMFTQQFAQLLGSGSVAQSEALGVAARTTTNRQLRAAIESVRKEVDEGHPVDEVVARKQYSHAFDPVFVAFIKMGAEGGSIAPSLKELSEMYKWQLRIAGMVKKGLTLPAIIMAACFIVTYFIMAKVVPTFMGILDGLKAELPPLTKVVKSISELASNPLVTLGVVGVIVGIMLLFRWYRSTPDGHYRIDEWILRLPLVGPMTRTFILARVSRGLSVMLKNSIPLDDALSITAQLAANDVYQKHFREMRAQAIDGLPMFPVMAGHPKQFPEQYWLQFRAAEDKSKLKETLNYLGEMYNDEVTTQVEGLTTAIEPILIVFLGGVVGVIVVSVFLPMTTMMNSIGSGS</sequence>
<comment type="caution">
    <text evidence="9">The sequence shown here is derived from an EMBL/GenBank/DDBJ whole genome shotgun (WGS) entry which is preliminary data.</text>
</comment>
<keyword evidence="10" id="KW-1185">Reference proteome</keyword>
<accession>A0A100HMR3</accession>
<keyword evidence="5 7" id="KW-1133">Transmembrane helix</keyword>
<feature type="domain" description="Type II secretion system protein GspF" evidence="8">
    <location>
        <begin position="65"/>
        <end position="191"/>
    </location>
</feature>